<proteinExistence type="predicted"/>
<dbReference type="Proteomes" id="UP000588098">
    <property type="component" value="Unassembled WGS sequence"/>
</dbReference>
<organism evidence="2 3">
    <name type="scientific">Streptomyces zagrosensis</name>
    <dbReference type="NCBI Taxonomy" id="1042984"/>
    <lineage>
        <taxon>Bacteria</taxon>
        <taxon>Bacillati</taxon>
        <taxon>Actinomycetota</taxon>
        <taxon>Actinomycetes</taxon>
        <taxon>Kitasatosporales</taxon>
        <taxon>Streptomycetaceae</taxon>
        <taxon>Streptomyces</taxon>
    </lineage>
</organism>
<accession>A0A7W9UX68</accession>
<dbReference type="RefSeq" id="WP_184570182.1">
    <property type="nucleotide sequence ID" value="NZ_JACHJL010000003.1"/>
</dbReference>
<name>A0A7W9UX68_9ACTN</name>
<sequence>MNAGDPALSSASAAGERYATHTTRLGGRDVSTQVESWSLERAYATDLPDAMRAFNGSTSAQLDVTVTGTGGRSAPALYGPWAPRSSGDVARPGQSVVAGWGINGGVVDAFRGTVRNRSAQSGTDLVRVSALDGAERVRQPAALPRPDGALSDRNGKWTGAASPVWVVDHLLRGAGIHTAPPPRAGSILYASLHGGAAANVGYLEGMNGDSGFWQKTDAPFESALEGGFSSPTTITYIPALLPVNRRSDGLWFEFWANTDANLFSEQTVRIQTEWLAGATPHYVAMDVNFTTAKLTAWSGTNIDPTKNQALQWTWDKLTTRGTFHIGWWFTWSTTGVPTLAPVITQAGSVMSPDFLSNGTFGTVPAAAGALYSVSFAVQNMRTECYQVSQMTAKPSNLAAATQDGTWKRTAALDMPVLPMRAIPAVSGSAWDVITEIARATLATAEFDSDGFFRWRNHTRWATVPTVPDVVVTSARELGSLTMTEEIDACRNHCTVKWSNWSRVEADGITEVQEYPSPVAIAAGATLTRTLLVDVDMYDPRAPKTAYSADTGSPNRLVIRAGSAASSATVAGAVEISVRRNGGAVTITMRNRSASTVYYHGVSLIALVHAARHDPVPSLWSARDTVSQSYYGVQVYEHDAKVWVQDTTSASTLAVALREAGVYPPPLLQSVEILPDPRIRLGDVVRVVDSTGAQLDTLAWVIGNKAQGSGGKITQTLTLRGTKANGVPKDSGLTPDPPTRPNAPLPT</sequence>
<dbReference type="EMBL" id="JACHJL010000003">
    <property type="protein sequence ID" value="MBB5934578.1"/>
    <property type="molecule type" value="Genomic_DNA"/>
</dbReference>
<comment type="caution">
    <text evidence="2">The sequence shown here is derived from an EMBL/GenBank/DDBJ whole genome shotgun (WGS) entry which is preliminary data.</text>
</comment>
<evidence type="ECO:0000313" key="3">
    <source>
        <dbReference type="Proteomes" id="UP000588098"/>
    </source>
</evidence>
<gene>
    <name evidence="2" type="ORF">FHS42_001625</name>
</gene>
<keyword evidence="3" id="KW-1185">Reference proteome</keyword>
<feature type="region of interest" description="Disordered" evidence="1">
    <location>
        <begin position="720"/>
        <end position="746"/>
    </location>
</feature>
<feature type="compositionally biased region" description="Pro residues" evidence="1">
    <location>
        <begin position="734"/>
        <end position="746"/>
    </location>
</feature>
<evidence type="ECO:0000313" key="2">
    <source>
        <dbReference type="EMBL" id="MBB5934578.1"/>
    </source>
</evidence>
<reference evidence="2 3" key="1">
    <citation type="submission" date="2020-08" db="EMBL/GenBank/DDBJ databases">
        <title>Genomic Encyclopedia of Type Strains, Phase III (KMG-III): the genomes of soil and plant-associated and newly described type strains.</title>
        <authorList>
            <person name="Whitman W."/>
        </authorList>
    </citation>
    <scope>NUCLEOTIDE SEQUENCE [LARGE SCALE GENOMIC DNA]</scope>
    <source>
        <strain evidence="2 3">CECT 8305</strain>
    </source>
</reference>
<dbReference type="AlphaFoldDB" id="A0A7W9UX68"/>
<evidence type="ECO:0000256" key="1">
    <source>
        <dbReference type="SAM" id="MobiDB-lite"/>
    </source>
</evidence>
<protein>
    <submittedName>
        <fullName evidence="2">Uncharacterized protein</fullName>
    </submittedName>
</protein>